<dbReference type="AlphaFoldDB" id="A0A975Q383"/>
<dbReference type="PANTHER" id="PTHR21310:SF57">
    <property type="entry name" value="BLR2944 PROTEIN"/>
    <property type="match status" value="1"/>
</dbReference>
<proteinExistence type="predicted"/>
<gene>
    <name evidence="2" type="ORF">KFK14_07325</name>
</gene>
<protein>
    <submittedName>
        <fullName evidence="2">Phosphotransferase family protein</fullName>
    </submittedName>
</protein>
<sequence>MMTEQRQREARSDPRAEPDEALITKIRGRYPVERELDRVLTRKMRLRSSPGYRALPLEDLAQGTASLIRSEIGDDFALLNPRWLQGGASKLQMAFDLDWQPPGARDRQVTRMVLRMEPPASIVETSRAREFEVLQLVKDAVPVPPCFWVDIEGSHLPFPALIYGFVEGTTKPTARISQTVSGIGTNFGPELRAVLAEQFVANLVAVHTIDEARLAQLQHFDAAEVGSNSAIIRQINGWRRIWEEDRFEDSPLIEVIAEWLIENAPTLDRVSLVHGDFRTGNFLFSETSEKITAWLDWELAALGDRHQDLSWVTGSHFGHYAEDGKTFLACGLMPVDEFLPRYEQLSGLTVDPKKLQFFRIFNDFQGVVTMLGAAWRVARHGKTHQDVVVAWLSMLGQVILGNLRDRLEELL</sequence>
<dbReference type="EMBL" id="CP073910">
    <property type="protein sequence ID" value="QUT07213.1"/>
    <property type="molecule type" value="Genomic_DNA"/>
</dbReference>
<dbReference type="CDD" id="cd05154">
    <property type="entry name" value="ACAD10_11_N-like"/>
    <property type="match status" value="1"/>
</dbReference>
<evidence type="ECO:0000313" key="3">
    <source>
        <dbReference type="Proteomes" id="UP000681425"/>
    </source>
</evidence>
<keyword evidence="3" id="KW-1185">Reference proteome</keyword>
<dbReference type="InterPro" id="IPR041726">
    <property type="entry name" value="ACAD10_11_N"/>
</dbReference>
<feature type="domain" description="Aminoglycoside phosphotransferase" evidence="1">
    <location>
        <begin position="110"/>
        <end position="313"/>
    </location>
</feature>
<dbReference type="InterPro" id="IPR011009">
    <property type="entry name" value="Kinase-like_dom_sf"/>
</dbReference>
<dbReference type="Pfam" id="PF01636">
    <property type="entry name" value="APH"/>
    <property type="match status" value="1"/>
</dbReference>
<dbReference type="Gene3D" id="3.30.200.20">
    <property type="entry name" value="Phosphorylase Kinase, domain 1"/>
    <property type="match status" value="1"/>
</dbReference>
<reference evidence="2" key="1">
    <citation type="submission" date="2021-04" db="EMBL/GenBank/DDBJ databases">
        <title>Isolation of p-tert-butylphenol degrading bacteria Sphingobium phenoxybenzoativorans Tas13 from active sludge.</title>
        <authorList>
            <person name="Li Y."/>
        </authorList>
    </citation>
    <scope>NUCLEOTIDE SEQUENCE</scope>
    <source>
        <strain evidence="2">Tas13</strain>
    </source>
</reference>
<dbReference type="Gene3D" id="3.90.1200.10">
    <property type="match status" value="1"/>
</dbReference>
<evidence type="ECO:0000313" key="2">
    <source>
        <dbReference type="EMBL" id="QUT07213.1"/>
    </source>
</evidence>
<name>A0A975Q383_9SPHN</name>
<dbReference type="PANTHER" id="PTHR21310">
    <property type="entry name" value="AMINOGLYCOSIDE PHOSPHOTRANSFERASE-RELATED-RELATED"/>
    <property type="match status" value="1"/>
</dbReference>
<dbReference type="InterPro" id="IPR002575">
    <property type="entry name" value="Aminoglycoside_PTrfase"/>
</dbReference>
<organism evidence="2 3">
    <name type="scientific">Sphingobium phenoxybenzoativorans</name>
    <dbReference type="NCBI Taxonomy" id="1592790"/>
    <lineage>
        <taxon>Bacteria</taxon>
        <taxon>Pseudomonadati</taxon>
        <taxon>Pseudomonadota</taxon>
        <taxon>Alphaproteobacteria</taxon>
        <taxon>Sphingomonadales</taxon>
        <taxon>Sphingomonadaceae</taxon>
        <taxon>Sphingobium</taxon>
    </lineage>
</organism>
<dbReference type="SUPFAM" id="SSF56112">
    <property type="entry name" value="Protein kinase-like (PK-like)"/>
    <property type="match status" value="1"/>
</dbReference>
<accession>A0A975Q383</accession>
<evidence type="ECO:0000259" key="1">
    <source>
        <dbReference type="Pfam" id="PF01636"/>
    </source>
</evidence>
<dbReference type="KEGG" id="spph:KFK14_07325"/>
<dbReference type="Proteomes" id="UP000681425">
    <property type="component" value="Chromosome"/>
</dbReference>
<dbReference type="InterPro" id="IPR051678">
    <property type="entry name" value="AGP_Transferase"/>
</dbReference>